<keyword evidence="3" id="KW-1185">Reference proteome</keyword>
<sequence>MRKLSLLSTALTALLVLAACQTTSAPESARSAPSADQAFTDLADQAWAFNQQNSGLLAPGARTAGAEARLADISPDTLAAATEQRKAYYAQITAIAPSQLSEENQINRDMILYALRNQISRIEHNMHLMPLTNETGPHNAIARLGDMFRIQNEQDAQTYLAVLRDIPTWLGQQTAYMREGVARGITQPQVVLRTFPQGVEAYVTQDPSESVFYRPMVHAQRNLSDEQARAFEIELQTVIATVVNTALMDFHDFLVEEYIPNARTDIAAHNLPNGEAFYANRVKHYTTLDLSPEEIHQIGLEQVALIRAEMEAVIEQVGFEGTFAEFIHFLRTDPQFYTDSADELLREAAWIAKQADAVLPRLFYRMPRTPYGVAPVPAEIAPNYTQGRYVRPSGDDQPGYYWVNTYAVETRPLYELEALTLHEGVPGHHFQIALAMEMENVPAYRQFTYISAFGEGWGLYAEYLGLETGFYQDPYSNFGRLTYAMWRAARLVVDTGMHALGWSRDEAVEFLGSNTALSLHNVNTEIDRYISWPGQALSYKLGLLTIQQLRAEAEEAHGRHFDVREFHDEVLRNGSVPLATLEQQVRAYIERKRQELEDA</sequence>
<dbReference type="Proteomes" id="UP000288405">
    <property type="component" value="Unassembled WGS sequence"/>
</dbReference>
<dbReference type="PROSITE" id="PS51257">
    <property type="entry name" value="PROKAR_LIPOPROTEIN"/>
    <property type="match status" value="1"/>
</dbReference>
<protein>
    <submittedName>
        <fullName evidence="2">DUF885 domain-containing protein</fullName>
    </submittedName>
</protein>
<name>A0A432WQ01_9GAMM</name>
<feature type="signal peptide" evidence="1">
    <location>
        <begin position="1"/>
        <end position="18"/>
    </location>
</feature>
<dbReference type="RefSeq" id="WP_126776234.1">
    <property type="nucleotide sequence ID" value="NZ_PIPM01000002.1"/>
</dbReference>
<dbReference type="OrthoDB" id="9769898at2"/>
<organism evidence="2 3">
    <name type="scientific">Aliidiomarina sanyensis</name>
    <dbReference type="NCBI Taxonomy" id="1249555"/>
    <lineage>
        <taxon>Bacteria</taxon>
        <taxon>Pseudomonadati</taxon>
        <taxon>Pseudomonadota</taxon>
        <taxon>Gammaproteobacteria</taxon>
        <taxon>Alteromonadales</taxon>
        <taxon>Idiomarinaceae</taxon>
        <taxon>Aliidiomarina</taxon>
    </lineage>
</organism>
<evidence type="ECO:0000313" key="2">
    <source>
        <dbReference type="EMBL" id="RUO35855.1"/>
    </source>
</evidence>
<dbReference type="PANTHER" id="PTHR33361:SF2">
    <property type="entry name" value="DUF885 DOMAIN-CONTAINING PROTEIN"/>
    <property type="match status" value="1"/>
</dbReference>
<evidence type="ECO:0000313" key="3">
    <source>
        <dbReference type="Proteomes" id="UP000288405"/>
    </source>
</evidence>
<comment type="caution">
    <text evidence="2">The sequence shown here is derived from an EMBL/GenBank/DDBJ whole genome shotgun (WGS) entry which is preliminary data.</text>
</comment>
<proteinExistence type="predicted"/>
<dbReference type="Pfam" id="PF05960">
    <property type="entry name" value="DUF885"/>
    <property type="match status" value="1"/>
</dbReference>
<feature type="chain" id="PRO_5019475327" evidence="1">
    <location>
        <begin position="19"/>
        <end position="599"/>
    </location>
</feature>
<dbReference type="AlphaFoldDB" id="A0A432WQ01"/>
<dbReference type="EMBL" id="PIPM01000002">
    <property type="protein sequence ID" value="RUO35855.1"/>
    <property type="molecule type" value="Genomic_DNA"/>
</dbReference>
<accession>A0A432WQ01</accession>
<gene>
    <name evidence="2" type="ORF">CWE11_03640</name>
</gene>
<dbReference type="PANTHER" id="PTHR33361">
    <property type="entry name" value="GLR0591 PROTEIN"/>
    <property type="match status" value="1"/>
</dbReference>
<evidence type="ECO:0000256" key="1">
    <source>
        <dbReference type="SAM" id="SignalP"/>
    </source>
</evidence>
<reference evidence="2 3" key="1">
    <citation type="journal article" date="2011" name="Front. Microbiol.">
        <title>Genomic signatures of strain selection and enhancement in Bacillus atrophaeus var. globigii, a historical biowarfare simulant.</title>
        <authorList>
            <person name="Gibbons H.S."/>
            <person name="Broomall S.M."/>
            <person name="McNew L.A."/>
            <person name="Daligault H."/>
            <person name="Chapman C."/>
            <person name="Bruce D."/>
            <person name="Karavis M."/>
            <person name="Krepps M."/>
            <person name="McGregor P.A."/>
            <person name="Hong C."/>
            <person name="Park K.H."/>
            <person name="Akmal A."/>
            <person name="Feldman A."/>
            <person name="Lin J.S."/>
            <person name="Chang W.E."/>
            <person name="Higgs B.W."/>
            <person name="Demirev P."/>
            <person name="Lindquist J."/>
            <person name="Liem A."/>
            <person name="Fochler E."/>
            <person name="Read T.D."/>
            <person name="Tapia R."/>
            <person name="Johnson S."/>
            <person name="Bishop-Lilly K.A."/>
            <person name="Detter C."/>
            <person name="Han C."/>
            <person name="Sozhamannan S."/>
            <person name="Rosenzweig C.N."/>
            <person name="Skowronski E.W."/>
        </authorList>
    </citation>
    <scope>NUCLEOTIDE SEQUENCE [LARGE SCALE GENOMIC DNA]</scope>
    <source>
        <strain evidence="2 3">GYP-17</strain>
    </source>
</reference>
<dbReference type="InterPro" id="IPR010281">
    <property type="entry name" value="DUF885"/>
</dbReference>
<keyword evidence="1" id="KW-0732">Signal</keyword>